<sequence>HKDKDKVLMPPPPPPPPLVRVHTSASSYDAVSEGKGEREYATFSAQFPPPEWVWYHQQLEKQKRTETWISQ</sequence>
<evidence type="ECO:0000313" key="2">
    <source>
        <dbReference type="EMBL" id="CEK55765.1"/>
    </source>
</evidence>
<feature type="non-terminal residue" evidence="2">
    <location>
        <position position="1"/>
    </location>
</feature>
<organism evidence="2">
    <name type="scientific">Arion vulgaris</name>
    <dbReference type="NCBI Taxonomy" id="1028688"/>
    <lineage>
        <taxon>Eukaryota</taxon>
        <taxon>Metazoa</taxon>
        <taxon>Spiralia</taxon>
        <taxon>Lophotrochozoa</taxon>
        <taxon>Mollusca</taxon>
        <taxon>Gastropoda</taxon>
        <taxon>Heterobranchia</taxon>
        <taxon>Euthyneura</taxon>
        <taxon>Panpulmonata</taxon>
        <taxon>Eupulmonata</taxon>
        <taxon>Stylommatophora</taxon>
        <taxon>Helicina</taxon>
        <taxon>Arionoidea</taxon>
        <taxon>Arionidae</taxon>
        <taxon>Arion</taxon>
    </lineage>
</organism>
<accession>A0A0B6YJQ5</accession>
<dbReference type="AlphaFoldDB" id="A0A0B6YJQ5"/>
<feature type="compositionally biased region" description="Pro residues" evidence="1">
    <location>
        <begin position="9"/>
        <end position="18"/>
    </location>
</feature>
<gene>
    <name evidence="2" type="primary">ORF25982</name>
</gene>
<reference evidence="2" key="1">
    <citation type="submission" date="2014-12" db="EMBL/GenBank/DDBJ databases">
        <title>Insight into the proteome of Arion vulgaris.</title>
        <authorList>
            <person name="Aradska J."/>
            <person name="Bulat T."/>
            <person name="Smidak R."/>
            <person name="Sarate P."/>
            <person name="Gangsoo J."/>
            <person name="Sialana F."/>
            <person name="Bilban M."/>
            <person name="Lubec G."/>
        </authorList>
    </citation>
    <scope>NUCLEOTIDE SEQUENCE</scope>
    <source>
        <tissue evidence="2">Skin</tissue>
    </source>
</reference>
<feature type="non-terminal residue" evidence="2">
    <location>
        <position position="71"/>
    </location>
</feature>
<name>A0A0B6YJQ5_9EUPU</name>
<evidence type="ECO:0000256" key="1">
    <source>
        <dbReference type="SAM" id="MobiDB-lite"/>
    </source>
</evidence>
<dbReference type="EMBL" id="HACG01008900">
    <property type="protein sequence ID" value="CEK55765.1"/>
    <property type="molecule type" value="Transcribed_RNA"/>
</dbReference>
<proteinExistence type="predicted"/>
<feature type="region of interest" description="Disordered" evidence="1">
    <location>
        <begin position="1"/>
        <end position="22"/>
    </location>
</feature>
<protein>
    <submittedName>
        <fullName evidence="2">Uncharacterized protein</fullName>
    </submittedName>
</protein>